<dbReference type="AlphaFoldDB" id="A0A0A9A0Z4"/>
<sequence length="40" mass="4084">MQLSADSAITSTVMTTSLKSTGINISAHASKSPRSSLDST</sequence>
<organism evidence="1">
    <name type="scientific">Arundo donax</name>
    <name type="common">Giant reed</name>
    <name type="synonym">Donax arundinaceus</name>
    <dbReference type="NCBI Taxonomy" id="35708"/>
    <lineage>
        <taxon>Eukaryota</taxon>
        <taxon>Viridiplantae</taxon>
        <taxon>Streptophyta</taxon>
        <taxon>Embryophyta</taxon>
        <taxon>Tracheophyta</taxon>
        <taxon>Spermatophyta</taxon>
        <taxon>Magnoliopsida</taxon>
        <taxon>Liliopsida</taxon>
        <taxon>Poales</taxon>
        <taxon>Poaceae</taxon>
        <taxon>PACMAD clade</taxon>
        <taxon>Arundinoideae</taxon>
        <taxon>Arundineae</taxon>
        <taxon>Arundo</taxon>
    </lineage>
</organism>
<evidence type="ECO:0000313" key="1">
    <source>
        <dbReference type="EMBL" id="JAD40712.1"/>
    </source>
</evidence>
<reference evidence="1" key="2">
    <citation type="journal article" date="2015" name="Data Brief">
        <title>Shoot transcriptome of the giant reed, Arundo donax.</title>
        <authorList>
            <person name="Barrero R.A."/>
            <person name="Guerrero F.D."/>
            <person name="Moolhuijzen P."/>
            <person name="Goolsby J.A."/>
            <person name="Tidwell J."/>
            <person name="Bellgard S.E."/>
            <person name="Bellgard M.I."/>
        </authorList>
    </citation>
    <scope>NUCLEOTIDE SEQUENCE</scope>
    <source>
        <tissue evidence="1">Shoot tissue taken approximately 20 cm above the soil surface</tissue>
    </source>
</reference>
<dbReference type="EMBL" id="GBRH01257183">
    <property type="protein sequence ID" value="JAD40712.1"/>
    <property type="molecule type" value="Transcribed_RNA"/>
</dbReference>
<proteinExistence type="predicted"/>
<accession>A0A0A9A0Z4</accession>
<reference evidence="1" key="1">
    <citation type="submission" date="2014-09" db="EMBL/GenBank/DDBJ databases">
        <authorList>
            <person name="Magalhaes I.L.F."/>
            <person name="Oliveira U."/>
            <person name="Santos F.R."/>
            <person name="Vidigal T.H.D.A."/>
            <person name="Brescovit A.D."/>
            <person name="Santos A.J."/>
        </authorList>
    </citation>
    <scope>NUCLEOTIDE SEQUENCE</scope>
    <source>
        <tissue evidence="1">Shoot tissue taken approximately 20 cm above the soil surface</tissue>
    </source>
</reference>
<name>A0A0A9A0Z4_ARUDO</name>
<protein>
    <submittedName>
        <fullName evidence="1">Uncharacterized protein</fullName>
    </submittedName>
</protein>